<dbReference type="InterPro" id="IPR036397">
    <property type="entry name" value="RNaseH_sf"/>
</dbReference>
<protein>
    <recommendedName>
        <fullName evidence="1">Tc1-like transposase DDE domain-containing protein</fullName>
    </recommendedName>
</protein>
<dbReference type="InterPro" id="IPR038717">
    <property type="entry name" value="Tc1-like_DDE_dom"/>
</dbReference>
<evidence type="ECO:0000259" key="1">
    <source>
        <dbReference type="Pfam" id="PF13358"/>
    </source>
</evidence>
<accession>A0A4Y2D4K4</accession>
<sequence>MMRTAPDPLFKLPNQTKVRDIQDIISFMGIRQGFVRQLRSEGKQDPGHMIYSPLPVIICDLACANVARDVAFLAPSSYMTFKSDIKTLTFCHHGQWRRENDNSTVHRAGRICDWFYDHSHTLLHFDWPAKSPDLNPIENLWDILGQRVKRRNQHPRILVGLRDQILSEWPKLDATDLQNLEDSLPNRIQVIMKSRGEVTRY</sequence>
<keyword evidence="3" id="KW-1185">Reference proteome</keyword>
<dbReference type="OrthoDB" id="9996331at2759"/>
<name>A0A4Y2D4K4_ARAVE</name>
<dbReference type="GO" id="GO:0003676">
    <property type="term" value="F:nucleic acid binding"/>
    <property type="evidence" value="ECO:0007669"/>
    <property type="project" value="InterPro"/>
</dbReference>
<dbReference type="Pfam" id="PF13358">
    <property type="entry name" value="DDE_3"/>
    <property type="match status" value="1"/>
</dbReference>
<dbReference type="EMBL" id="BGPR01000301">
    <property type="protein sequence ID" value="GBM11601.1"/>
    <property type="molecule type" value="Genomic_DNA"/>
</dbReference>
<organism evidence="2 3">
    <name type="scientific">Araneus ventricosus</name>
    <name type="common">Orbweaver spider</name>
    <name type="synonym">Epeira ventricosa</name>
    <dbReference type="NCBI Taxonomy" id="182803"/>
    <lineage>
        <taxon>Eukaryota</taxon>
        <taxon>Metazoa</taxon>
        <taxon>Ecdysozoa</taxon>
        <taxon>Arthropoda</taxon>
        <taxon>Chelicerata</taxon>
        <taxon>Arachnida</taxon>
        <taxon>Araneae</taxon>
        <taxon>Araneomorphae</taxon>
        <taxon>Entelegynae</taxon>
        <taxon>Araneoidea</taxon>
        <taxon>Araneidae</taxon>
        <taxon>Araneus</taxon>
    </lineage>
</organism>
<gene>
    <name evidence="2" type="ORF">AVEN_180149_1</name>
</gene>
<evidence type="ECO:0000313" key="2">
    <source>
        <dbReference type="EMBL" id="GBM11601.1"/>
    </source>
</evidence>
<dbReference type="AlphaFoldDB" id="A0A4Y2D4K4"/>
<dbReference type="Proteomes" id="UP000499080">
    <property type="component" value="Unassembled WGS sequence"/>
</dbReference>
<comment type="caution">
    <text evidence="2">The sequence shown here is derived from an EMBL/GenBank/DDBJ whole genome shotgun (WGS) entry which is preliminary data.</text>
</comment>
<evidence type="ECO:0000313" key="3">
    <source>
        <dbReference type="Proteomes" id="UP000499080"/>
    </source>
</evidence>
<reference evidence="2 3" key="1">
    <citation type="journal article" date="2019" name="Sci. Rep.">
        <title>Orb-weaving spider Araneus ventricosus genome elucidates the spidroin gene catalogue.</title>
        <authorList>
            <person name="Kono N."/>
            <person name="Nakamura H."/>
            <person name="Ohtoshi R."/>
            <person name="Moran D.A.P."/>
            <person name="Shinohara A."/>
            <person name="Yoshida Y."/>
            <person name="Fujiwara M."/>
            <person name="Mori M."/>
            <person name="Tomita M."/>
            <person name="Arakawa K."/>
        </authorList>
    </citation>
    <scope>NUCLEOTIDE SEQUENCE [LARGE SCALE GENOMIC DNA]</scope>
</reference>
<dbReference type="Gene3D" id="3.30.420.10">
    <property type="entry name" value="Ribonuclease H-like superfamily/Ribonuclease H"/>
    <property type="match status" value="1"/>
</dbReference>
<proteinExistence type="predicted"/>
<feature type="domain" description="Tc1-like transposase DDE" evidence="1">
    <location>
        <begin position="101"/>
        <end position="155"/>
    </location>
</feature>